<dbReference type="EMBL" id="JAARWN010000004">
    <property type="protein sequence ID" value="MBC1936000.1"/>
    <property type="molecule type" value="Genomic_DNA"/>
</dbReference>
<keyword evidence="1 2" id="KW-0732">Signal</keyword>
<reference evidence="4 5" key="1">
    <citation type="submission" date="2020-03" db="EMBL/GenBank/DDBJ databases">
        <title>Soil Listeria distribution.</title>
        <authorList>
            <person name="Liao J."/>
            <person name="Wiedmann M."/>
        </authorList>
    </citation>
    <scope>NUCLEOTIDE SEQUENCE [LARGE SCALE GENOMIC DNA]</scope>
    <source>
        <strain evidence="4 5">FSL L7-0741</strain>
    </source>
</reference>
<dbReference type="Pfam" id="PF11611">
    <property type="entry name" value="DUF4352"/>
    <property type="match status" value="1"/>
</dbReference>
<proteinExistence type="predicted"/>
<dbReference type="InterPro" id="IPR029051">
    <property type="entry name" value="DUF4352"/>
</dbReference>
<organism evidence="4 5">
    <name type="scientific">Listeria grandensis</name>
    <dbReference type="NCBI Taxonomy" id="1494963"/>
    <lineage>
        <taxon>Bacteria</taxon>
        <taxon>Bacillati</taxon>
        <taxon>Bacillota</taxon>
        <taxon>Bacilli</taxon>
        <taxon>Bacillales</taxon>
        <taxon>Listeriaceae</taxon>
        <taxon>Listeria</taxon>
    </lineage>
</organism>
<accession>A0A7X0Y2V6</accession>
<dbReference type="AlphaFoldDB" id="A0A7X0Y2V6"/>
<dbReference type="PROSITE" id="PS51257">
    <property type="entry name" value="PROKAR_LIPOPROTEIN"/>
    <property type="match status" value="1"/>
</dbReference>
<sequence length="146" mass="15811">MKKIFLTLFATLLVAVSLTGCGNNTNSDLNKALGTKAITITPTKVTREKAVSDRKAILQVQVKVKNNTKKAVGIGAGNFQLKDDDGHAYEMYGMKSDSLGQEVTPGDTVKGNIYFEVPASLTKGWMNYAVSLGQEPVAEWLLVFPE</sequence>
<feature type="domain" description="DUF4352" evidence="3">
    <location>
        <begin position="33"/>
        <end position="128"/>
    </location>
</feature>
<evidence type="ECO:0000256" key="2">
    <source>
        <dbReference type="SAM" id="SignalP"/>
    </source>
</evidence>
<dbReference type="RefSeq" id="WP_185409426.1">
    <property type="nucleotide sequence ID" value="NZ_JAARRE010000003.1"/>
</dbReference>
<feature type="signal peptide" evidence="2">
    <location>
        <begin position="1"/>
        <end position="22"/>
    </location>
</feature>
<protein>
    <submittedName>
        <fullName evidence="4">DUF4352 domain-containing protein</fullName>
    </submittedName>
</protein>
<evidence type="ECO:0000313" key="4">
    <source>
        <dbReference type="EMBL" id="MBC1936000.1"/>
    </source>
</evidence>
<dbReference type="InterPro" id="IPR029050">
    <property type="entry name" value="Immunoprotect_excell_Ig-like"/>
</dbReference>
<name>A0A7X0Y2V6_9LIST</name>
<dbReference type="Proteomes" id="UP000535908">
    <property type="component" value="Unassembled WGS sequence"/>
</dbReference>
<evidence type="ECO:0000313" key="5">
    <source>
        <dbReference type="Proteomes" id="UP000535908"/>
    </source>
</evidence>
<comment type="caution">
    <text evidence="4">The sequence shown here is derived from an EMBL/GenBank/DDBJ whole genome shotgun (WGS) entry which is preliminary data.</text>
</comment>
<dbReference type="Gene3D" id="2.60.40.1240">
    <property type="match status" value="1"/>
</dbReference>
<gene>
    <name evidence="4" type="ORF">HCA69_06440</name>
</gene>
<feature type="chain" id="PRO_5039357117" evidence="2">
    <location>
        <begin position="23"/>
        <end position="146"/>
    </location>
</feature>
<evidence type="ECO:0000259" key="3">
    <source>
        <dbReference type="Pfam" id="PF11611"/>
    </source>
</evidence>
<evidence type="ECO:0000256" key="1">
    <source>
        <dbReference type="ARBA" id="ARBA00022729"/>
    </source>
</evidence>